<sequence>MADRRDLSGASWVKSTYSQQGGNCLEIARGFRELMPVRDSKDPHGPALIFPAEAWVSFVAAVRSGEFGELREDDHG</sequence>
<proteinExistence type="predicted"/>
<reference evidence="2 3" key="1">
    <citation type="submission" date="2018-08" db="EMBL/GenBank/DDBJ databases">
        <title>Diversity &amp; Physiological Properties of Lignin-Decomposing Actinobacteria from Soil.</title>
        <authorList>
            <person name="Roh S.G."/>
            <person name="Kim S.B."/>
        </authorList>
    </citation>
    <scope>NUCLEOTIDE SEQUENCE [LARGE SCALE GENOMIC DNA]</scope>
    <source>
        <strain evidence="2 3">MMS17-GH009</strain>
    </source>
</reference>
<dbReference type="EMBL" id="QVIG01000001">
    <property type="protein sequence ID" value="RGD56569.1"/>
    <property type="molecule type" value="Genomic_DNA"/>
</dbReference>
<dbReference type="InterPro" id="IPR007278">
    <property type="entry name" value="DUF397"/>
</dbReference>
<evidence type="ECO:0000313" key="3">
    <source>
        <dbReference type="Proteomes" id="UP000263377"/>
    </source>
</evidence>
<dbReference type="Pfam" id="PF04149">
    <property type="entry name" value="DUF397"/>
    <property type="match status" value="1"/>
</dbReference>
<dbReference type="AlphaFoldDB" id="A0A372ZL33"/>
<name>A0A372ZL33_9ACTN</name>
<comment type="caution">
    <text evidence="2">The sequence shown here is derived from an EMBL/GenBank/DDBJ whole genome shotgun (WGS) entry which is preliminary data.</text>
</comment>
<accession>A0A372ZL33</accession>
<dbReference type="RefSeq" id="WP_117485058.1">
    <property type="nucleotide sequence ID" value="NZ_QVIG01000001.1"/>
</dbReference>
<evidence type="ECO:0000313" key="2">
    <source>
        <dbReference type="EMBL" id="RGD56569.1"/>
    </source>
</evidence>
<dbReference type="Proteomes" id="UP000263377">
    <property type="component" value="Unassembled WGS sequence"/>
</dbReference>
<protein>
    <submittedName>
        <fullName evidence="2">DUF397 domain-containing protein</fullName>
    </submittedName>
</protein>
<gene>
    <name evidence="2" type="ORF">DR950_01060</name>
</gene>
<organism evidence="2 3">
    <name type="scientific">Kitasatospora xanthocidica</name>
    <dbReference type="NCBI Taxonomy" id="83382"/>
    <lineage>
        <taxon>Bacteria</taxon>
        <taxon>Bacillati</taxon>
        <taxon>Actinomycetota</taxon>
        <taxon>Actinomycetes</taxon>
        <taxon>Kitasatosporales</taxon>
        <taxon>Streptomycetaceae</taxon>
        <taxon>Kitasatospora</taxon>
    </lineage>
</organism>
<keyword evidence="3" id="KW-1185">Reference proteome</keyword>
<evidence type="ECO:0000259" key="1">
    <source>
        <dbReference type="Pfam" id="PF04149"/>
    </source>
</evidence>
<feature type="domain" description="DUF397" evidence="1">
    <location>
        <begin position="10"/>
        <end position="63"/>
    </location>
</feature>